<sequence length="72" mass="7923">MAGLCEGGNEPPGSLKANTVCRACGTGISHEERRHSIKLEFIKKSAYSLLRVIFKIIPYSLKNLDQLTVCLC</sequence>
<gene>
    <name evidence="1" type="ORF">ANN_09282</name>
</gene>
<evidence type="ECO:0000313" key="1">
    <source>
        <dbReference type="EMBL" id="KAJ4447278.1"/>
    </source>
</evidence>
<dbReference type="EMBL" id="JAJSOF020000005">
    <property type="protein sequence ID" value="KAJ4447278.1"/>
    <property type="molecule type" value="Genomic_DNA"/>
</dbReference>
<organism evidence="1 2">
    <name type="scientific">Periplaneta americana</name>
    <name type="common">American cockroach</name>
    <name type="synonym">Blatta americana</name>
    <dbReference type="NCBI Taxonomy" id="6978"/>
    <lineage>
        <taxon>Eukaryota</taxon>
        <taxon>Metazoa</taxon>
        <taxon>Ecdysozoa</taxon>
        <taxon>Arthropoda</taxon>
        <taxon>Hexapoda</taxon>
        <taxon>Insecta</taxon>
        <taxon>Pterygota</taxon>
        <taxon>Neoptera</taxon>
        <taxon>Polyneoptera</taxon>
        <taxon>Dictyoptera</taxon>
        <taxon>Blattodea</taxon>
        <taxon>Blattoidea</taxon>
        <taxon>Blattidae</taxon>
        <taxon>Blattinae</taxon>
        <taxon>Periplaneta</taxon>
    </lineage>
</organism>
<dbReference type="Proteomes" id="UP001148838">
    <property type="component" value="Unassembled WGS sequence"/>
</dbReference>
<name>A0ABQ8TLU8_PERAM</name>
<reference evidence="1 2" key="1">
    <citation type="journal article" date="2022" name="Allergy">
        <title>Genome assembly and annotation of Periplaneta americana reveal a comprehensive cockroach allergen profile.</title>
        <authorList>
            <person name="Wang L."/>
            <person name="Xiong Q."/>
            <person name="Saelim N."/>
            <person name="Wang L."/>
            <person name="Nong W."/>
            <person name="Wan A.T."/>
            <person name="Shi M."/>
            <person name="Liu X."/>
            <person name="Cao Q."/>
            <person name="Hui J.H.L."/>
            <person name="Sookrung N."/>
            <person name="Leung T.F."/>
            <person name="Tungtrongchitr A."/>
            <person name="Tsui S.K.W."/>
        </authorList>
    </citation>
    <scope>NUCLEOTIDE SEQUENCE [LARGE SCALE GENOMIC DNA]</scope>
    <source>
        <strain evidence="1">PWHHKU_190912</strain>
    </source>
</reference>
<comment type="caution">
    <text evidence="1">The sequence shown here is derived from an EMBL/GenBank/DDBJ whole genome shotgun (WGS) entry which is preliminary data.</text>
</comment>
<evidence type="ECO:0000313" key="2">
    <source>
        <dbReference type="Proteomes" id="UP001148838"/>
    </source>
</evidence>
<keyword evidence="2" id="KW-1185">Reference proteome</keyword>
<accession>A0ABQ8TLU8</accession>
<protein>
    <submittedName>
        <fullName evidence="1">Uncharacterized protein</fullName>
    </submittedName>
</protein>
<proteinExistence type="predicted"/>